<keyword evidence="2" id="KW-1185">Reference proteome</keyword>
<reference evidence="1 2" key="1">
    <citation type="journal article" date="2019" name="Sci. Rep.">
        <title>Orb-weaving spider Araneus ventricosus genome elucidates the spidroin gene catalogue.</title>
        <authorList>
            <person name="Kono N."/>
            <person name="Nakamura H."/>
            <person name="Ohtoshi R."/>
            <person name="Moran D.A.P."/>
            <person name="Shinohara A."/>
            <person name="Yoshida Y."/>
            <person name="Fujiwara M."/>
            <person name="Mori M."/>
            <person name="Tomita M."/>
            <person name="Arakawa K."/>
        </authorList>
    </citation>
    <scope>NUCLEOTIDE SEQUENCE [LARGE SCALE GENOMIC DNA]</scope>
</reference>
<name>A0A4Y2PVI1_ARAVE</name>
<evidence type="ECO:0008006" key="3">
    <source>
        <dbReference type="Google" id="ProtNLM"/>
    </source>
</evidence>
<accession>A0A4Y2PVI1</accession>
<comment type="caution">
    <text evidence="1">The sequence shown here is derived from an EMBL/GenBank/DDBJ whole genome shotgun (WGS) entry which is preliminary data.</text>
</comment>
<proteinExistence type="predicted"/>
<organism evidence="1 2">
    <name type="scientific">Araneus ventricosus</name>
    <name type="common">Orbweaver spider</name>
    <name type="synonym">Epeira ventricosa</name>
    <dbReference type="NCBI Taxonomy" id="182803"/>
    <lineage>
        <taxon>Eukaryota</taxon>
        <taxon>Metazoa</taxon>
        <taxon>Ecdysozoa</taxon>
        <taxon>Arthropoda</taxon>
        <taxon>Chelicerata</taxon>
        <taxon>Arachnida</taxon>
        <taxon>Araneae</taxon>
        <taxon>Araneomorphae</taxon>
        <taxon>Entelegynae</taxon>
        <taxon>Araneoidea</taxon>
        <taxon>Araneidae</taxon>
        <taxon>Araneus</taxon>
    </lineage>
</organism>
<evidence type="ECO:0000313" key="2">
    <source>
        <dbReference type="Proteomes" id="UP000499080"/>
    </source>
</evidence>
<evidence type="ECO:0000313" key="1">
    <source>
        <dbReference type="EMBL" id="GBN54580.1"/>
    </source>
</evidence>
<dbReference type="OrthoDB" id="7487068at2759"/>
<gene>
    <name evidence="1" type="ORF">AVEN_79119_1</name>
</gene>
<dbReference type="EMBL" id="BGPR01012104">
    <property type="protein sequence ID" value="GBN54580.1"/>
    <property type="molecule type" value="Genomic_DNA"/>
</dbReference>
<protein>
    <recommendedName>
        <fullName evidence="3">Pre-C2HC domain-containing protein</fullName>
    </recommendedName>
</protein>
<dbReference type="Proteomes" id="UP000499080">
    <property type="component" value="Unassembled WGS sequence"/>
</dbReference>
<sequence length="209" mass="24319">MVEFNPGVSIYRPFSKLTDPVSNQFSTFSSTVKNYDYFKLVPTHKAAKARPAETNHIIETSNKFVHLTENENEPPKISVPTINLKLTDDYNLTLQEIYRQFPKTSNKFDRGFIRITPFSLEERDKIIELLNQSGKEYVLSEAPENRPVKIVIKGLPATHKNLIAKELEENDFKVLRINQLRNFRLKTFHPIFLVEISKSPKINDIKWLD</sequence>
<dbReference type="AlphaFoldDB" id="A0A4Y2PVI1"/>